<keyword evidence="2" id="KW-1185">Reference proteome</keyword>
<dbReference type="Proteomes" id="UP000887116">
    <property type="component" value="Unassembled WGS sequence"/>
</dbReference>
<comment type="caution">
    <text evidence="1">The sequence shown here is derived from an EMBL/GenBank/DDBJ whole genome shotgun (WGS) entry which is preliminary data.</text>
</comment>
<protein>
    <submittedName>
        <fullName evidence="1">Uncharacterized protein</fullName>
    </submittedName>
</protein>
<evidence type="ECO:0000313" key="1">
    <source>
        <dbReference type="EMBL" id="GFR04972.1"/>
    </source>
</evidence>
<dbReference type="AlphaFoldDB" id="A0A8X6LE13"/>
<reference evidence="1" key="1">
    <citation type="submission" date="2020-07" db="EMBL/GenBank/DDBJ databases">
        <title>Multicomponent nature underlies the extraordinary mechanical properties of spider dragline silk.</title>
        <authorList>
            <person name="Kono N."/>
            <person name="Nakamura H."/>
            <person name="Mori M."/>
            <person name="Yoshida Y."/>
            <person name="Ohtoshi R."/>
            <person name="Malay A.D."/>
            <person name="Moran D.A.P."/>
            <person name="Tomita M."/>
            <person name="Numata K."/>
            <person name="Arakawa K."/>
        </authorList>
    </citation>
    <scope>NUCLEOTIDE SEQUENCE</scope>
</reference>
<evidence type="ECO:0000313" key="2">
    <source>
        <dbReference type="Proteomes" id="UP000887116"/>
    </source>
</evidence>
<gene>
    <name evidence="1" type="ORF">TNCT_299221</name>
</gene>
<organism evidence="1 2">
    <name type="scientific">Trichonephila clavata</name>
    <name type="common">Joro spider</name>
    <name type="synonym">Nephila clavata</name>
    <dbReference type="NCBI Taxonomy" id="2740835"/>
    <lineage>
        <taxon>Eukaryota</taxon>
        <taxon>Metazoa</taxon>
        <taxon>Ecdysozoa</taxon>
        <taxon>Arthropoda</taxon>
        <taxon>Chelicerata</taxon>
        <taxon>Arachnida</taxon>
        <taxon>Araneae</taxon>
        <taxon>Araneomorphae</taxon>
        <taxon>Entelegynae</taxon>
        <taxon>Araneoidea</taxon>
        <taxon>Nephilidae</taxon>
        <taxon>Trichonephila</taxon>
    </lineage>
</organism>
<name>A0A8X6LE13_TRICU</name>
<proteinExistence type="predicted"/>
<dbReference type="EMBL" id="BMAO01005957">
    <property type="protein sequence ID" value="GFR04972.1"/>
    <property type="molecule type" value="Genomic_DNA"/>
</dbReference>
<accession>A0A8X6LE13</accession>
<sequence>MNKMILQQTKHLFFSMKAILRGRTNCYPFGSKSFTRRNNEKKNYSGNVTLLKTHSVYFFKINFPCK</sequence>